<feature type="region of interest" description="Disordered" evidence="1">
    <location>
        <begin position="314"/>
        <end position="366"/>
    </location>
</feature>
<evidence type="ECO:0000256" key="1">
    <source>
        <dbReference type="SAM" id="MobiDB-lite"/>
    </source>
</evidence>
<reference evidence="2" key="1">
    <citation type="submission" date="2022-08" db="EMBL/GenBank/DDBJ databases">
        <title>A Global Phylogenomic Analysis of the Shiitake Genus Lentinula.</title>
        <authorList>
            <consortium name="DOE Joint Genome Institute"/>
            <person name="Sierra-Patev S."/>
            <person name="Min B."/>
            <person name="Naranjo-Ortiz M."/>
            <person name="Looney B."/>
            <person name="Konkel Z."/>
            <person name="Slot J.C."/>
            <person name="Sakamoto Y."/>
            <person name="Steenwyk J.L."/>
            <person name="Rokas A."/>
            <person name="Carro J."/>
            <person name="Camarero S."/>
            <person name="Ferreira P."/>
            <person name="Molpeceres G."/>
            <person name="Ruiz-Duenas F.J."/>
            <person name="Serrano A."/>
            <person name="Henrissat B."/>
            <person name="Drula E."/>
            <person name="Hughes K.W."/>
            <person name="Mata J.L."/>
            <person name="Ishikawa N.K."/>
            <person name="Vargas-Isla R."/>
            <person name="Ushijima S."/>
            <person name="Smith C.A."/>
            <person name="Ahrendt S."/>
            <person name="Andreopoulos W."/>
            <person name="He G."/>
            <person name="Labutti K."/>
            <person name="Lipzen A."/>
            <person name="Ng V."/>
            <person name="Riley R."/>
            <person name="Sandor L."/>
            <person name="Barry K."/>
            <person name="Martinez A.T."/>
            <person name="Xiao Y."/>
            <person name="Gibbons J.G."/>
            <person name="Terashima K."/>
            <person name="Grigoriev I.V."/>
            <person name="Hibbett D.S."/>
        </authorList>
    </citation>
    <scope>NUCLEOTIDE SEQUENCE</scope>
    <source>
        <strain evidence="2">JLM2183</strain>
    </source>
</reference>
<accession>A0A9W9DG84</accession>
<feature type="compositionally biased region" description="Polar residues" evidence="1">
    <location>
        <begin position="346"/>
        <end position="359"/>
    </location>
</feature>
<sequence>MPSSIESNPDSLESQFTSQLAKSARTTARRKARLNVYFREECEDRNVSGKHKAELSARYTSFIEEHITKTMEFATVSGGSLAEAFVVDYKAWESFKVLNFDTASQSIDTRISFECILKPRPNANTSPPRTLDVRNTQALLSESNRIYTHLSTANHDSPKSFPARKPGWKKESECSLLKGVLVSNAIKIEHWSSLNADNTTYSFIPYASSAMRSECASWMKNLTSGVWAAGRLLRHGHPSSSKTTLQKNCYYYDHRPDIVSISCFDSKYKKPTYLAMILTSIPPIFEQKSILFECRTFIVSATTATVACPIPQRSVTNTQSKPHPGNAAHEGKNIEHGRRGSDIAGLSSTNLTNSIPSSVRNKRTTGPAHGMKLWMMVCAEDAVEYAYTKPGTWATIGPTSFSYREGLDLTPSSPTAESWGHKLYDNDPSRRKCVVHTDPRSNTKHEKGMIKYTIQNPNGRLKMLDLDALARDPAQVRKLIPGAPPPNLVEWWFKESQKLTEAYGVPNAANTGVDALYTRADIIAGIVPTGDSWIPGTGSGFRIVMMITHEGS</sequence>
<organism evidence="2 3">
    <name type="scientific">Lentinula aciculospora</name>
    <dbReference type="NCBI Taxonomy" id="153920"/>
    <lineage>
        <taxon>Eukaryota</taxon>
        <taxon>Fungi</taxon>
        <taxon>Dikarya</taxon>
        <taxon>Basidiomycota</taxon>
        <taxon>Agaricomycotina</taxon>
        <taxon>Agaricomycetes</taxon>
        <taxon>Agaricomycetidae</taxon>
        <taxon>Agaricales</taxon>
        <taxon>Marasmiineae</taxon>
        <taxon>Omphalotaceae</taxon>
        <taxon>Lentinula</taxon>
    </lineage>
</organism>
<feature type="compositionally biased region" description="Basic and acidic residues" evidence="1">
    <location>
        <begin position="329"/>
        <end position="341"/>
    </location>
</feature>
<keyword evidence="3" id="KW-1185">Reference proteome</keyword>
<evidence type="ECO:0000313" key="2">
    <source>
        <dbReference type="EMBL" id="KAJ4469238.1"/>
    </source>
</evidence>
<gene>
    <name evidence="2" type="ORF">J3R30DRAFT_3409722</name>
</gene>
<proteinExistence type="predicted"/>
<dbReference type="EMBL" id="JAOTPV010000033">
    <property type="protein sequence ID" value="KAJ4469238.1"/>
    <property type="molecule type" value="Genomic_DNA"/>
</dbReference>
<name>A0A9W9DG84_9AGAR</name>
<comment type="caution">
    <text evidence="2">The sequence shown here is derived from an EMBL/GenBank/DDBJ whole genome shotgun (WGS) entry which is preliminary data.</text>
</comment>
<dbReference type="Proteomes" id="UP001150266">
    <property type="component" value="Unassembled WGS sequence"/>
</dbReference>
<dbReference type="OrthoDB" id="3014846at2759"/>
<protein>
    <submittedName>
        <fullName evidence="2">Uncharacterized protein</fullName>
    </submittedName>
</protein>
<dbReference type="AlphaFoldDB" id="A0A9W9DG84"/>
<evidence type="ECO:0000313" key="3">
    <source>
        <dbReference type="Proteomes" id="UP001150266"/>
    </source>
</evidence>